<dbReference type="GO" id="GO:0015093">
    <property type="term" value="F:ferrous iron transmembrane transporter activity"/>
    <property type="evidence" value="ECO:0007669"/>
    <property type="project" value="TreeGrafter"/>
</dbReference>
<evidence type="ECO:0000256" key="3">
    <source>
        <dbReference type="ARBA" id="ARBA00022692"/>
    </source>
</evidence>
<dbReference type="AlphaFoldDB" id="A0A549TIU0"/>
<dbReference type="InterPro" id="IPR004923">
    <property type="entry name" value="FTR1/Fip1/EfeU"/>
</dbReference>
<feature type="transmembrane region" description="Helical" evidence="6">
    <location>
        <begin position="6"/>
        <end position="26"/>
    </location>
</feature>
<keyword evidence="8" id="KW-1185">Reference proteome</keyword>
<dbReference type="GO" id="GO:0033573">
    <property type="term" value="C:high-affinity iron permease complex"/>
    <property type="evidence" value="ECO:0007669"/>
    <property type="project" value="InterPro"/>
</dbReference>
<protein>
    <submittedName>
        <fullName evidence="7">Iron permease</fullName>
    </submittedName>
</protein>
<sequence length="281" mass="29038">MLASLLIVFREVMEAGLIIGIVLAATRGISGRTGWVLGGIVAGLAGAILVALFAGRLEEAFAGNGQEVFNAAILCIAVVMLGWHNLWMASHGRQMAAEMKALGQQVARGDRSMLAMAVVIAIAVLREGSEVVLFLYGIAISAEIGFGAMLAGGLLGILGGAALSFVLYRGLLAIPLRWLFSVTSGLVALLAAGMAGQAAALLARDDILPAWGYGLWDTSWLLSDGSLAGRAATALVGYSAQPLGIQVAAWITTLLVLVLGARLIRQSQGQAPPSAQARPRP</sequence>
<keyword evidence="4 6" id="KW-1133">Transmembrane helix</keyword>
<dbReference type="EMBL" id="VJMG01000001">
    <property type="protein sequence ID" value="TRL43484.1"/>
    <property type="molecule type" value="Genomic_DNA"/>
</dbReference>
<feature type="transmembrane region" description="Helical" evidence="6">
    <location>
        <begin position="178"/>
        <end position="203"/>
    </location>
</feature>
<dbReference type="PANTHER" id="PTHR31632">
    <property type="entry name" value="IRON TRANSPORTER FTH1"/>
    <property type="match status" value="1"/>
</dbReference>
<proteinExistence type="inferred from homology"/>
<accession>A0A549TIU0</accession>
<gene>
    <name evidence="7" type="ORF">FNA46_00310</name>
</gene>
<dbReference type="PANTHER" id="PTHR31632:SF2">
    <property type="entry name" value="PLASMA MEMBRANE IRON PERMEASE"/>
    <property type="match status" value="1"/>
</dbReference>
<feature type="transmembrane region" description="Helical" evidence="6">
    <location>
        <begin position="114"/>
        <end position="138"/>
    </location>
</feature>
<evidence type="ECO:0000256" key="1">
    <source>
        <dbReference type="ARBA" id="ARBA00004141"/>
    </source>
</evidence>
<evidence type="ECO:0000256" key="2">
    <source>
        <dbReference type="ARBA" id="ARBA00008333"/>
    </source>
</evidence>
<feature type="transmembrane region" description="Helical" evidence="6">
    <location>
        <begin position="33"/>
        <end position="56"/>
    </location>
</feature>
<feature type="transmembrane region" description="Helical" evidence="6">
    <location>
        <begin position="144"/>
        <end position="166"/>
    </location>
</feature>
<dbReference type="RefSeq" id="WP_142880340.1">
    <property type="nucleotide sequence ID" value="NZ_VJMG01000001.1"/>
</dbReference>
<feature type="transmembrane region" description="Helical" evidence="6">
    <location>
        <begin position="68"/>
        <end position="87"/>
    </location>
</feature>
<comment type="subcellular location">
    <subcellularLocation>
        <location evidence="1">Membrane</location>
        <topology evidence="1">Multi-pass membrane protein</topology>
    </subcellularLocation>
</comment>
<keyword evidence="3 6" id="KW-0812">Transmembrane</keyword>
<evidence type="ECO:0000256" key="6">
    <source>
        <dbReference type="SAM" id="Phobius"/>
    </source>
</evidence>
<evidence type="ECO:0000313" key="7">
    <source>
        <dbReference type="EMBL" id="TRL43484.1"/>
    </source>
</evidence>
<dbReference type="Proteomes" id="UP000316801">
    <property type="component" value="Unassembled WGS sequence"/>
</dbReference>
<evidence type="ECO:0000313" key="8">
    <source>
        <dbReference type="Proteomes" id="UP000316801"/>
    </source>
</evidence>
<evidence type="ECO:0000256" key="4">
    <source>
        <dbReference type="ARBA" id="ARBA00022989"/>
    </source>
</evidence>
<organism evidence="7 8">
    <name type="scientific">Rhizobium straminoryzae</name>
    <dbReference type="NCBI Taxonomy" id="1387186"/>
    <lineage>
        <taxon>Bacteria</taxon>
        <taxon>Pseudomonadati</taxon>
        <taxon>Pseudomonadota</taxon>
        <taxon>Alphaproteobacteria</taxon>
        <taxon>Hyphomicrobiales</taxon>
        <taxon>Rhizobiaceae</taxon>
        <taxon>Rhizobium/Agrobacterium group</taxon>
        <taxon>Rhizobium</taxon>
    </lineage>
</organism>
<feature type="transmembrane region" description="Helical" evidence="6">
    <location>
        <begin position="243"/>
        <end position="264"/>
    </location>
</feature>
<evidence type="ECO:0000256" key="5">
    <source>
        <dbReference type="ARBA" id="ARBA00023136"/>
    </source>
</evidence>
<keyword evidence="5 6" id="KW-0472">Membrane</keyword>
<reference evidence="7 8" key="1">
    <citation type="submission" date="2019-07" db="EMBL/GenBank/DDBJ databases">
        <title>Ln-dependent methylotrophs.</title>
        <authorList>
            <person name="Tani A."/>
        </authorList>
    </citation>
    <scope>NUCLEOTIDE SEQUENCE [LARGE SCALE GENOMIC DNA]</scope>
    <source>
        <strain evidence="7 8">SM12</strain>
    </source>
</reference>
<comment type="similarity">
    <text evidence="2">Belongs to the oxidase-dependent Fe transporter (OFeT) (TC 9.A.10.1) family.</text>
</comment>
<comment type="caution">
    <text evidence="7">The sequence shown here is derived from an EMBL/GenBank/DDBJ whole genome shotgun (WGS) entry which is preliminary data.</text>
</comment>
<name>A0A549TIU0_9HYPH</name>
<dbReference type="Pfam" id="PF03239">
    <property type="entry name" value="FTR1"/>
    <property type="match status" value="1"/>
</dbReference>